<accession>A0A4V3A9Q6</accession>
<comment type="subcellular location">
    <subcellularLocation>
        <location evidence="1">Secreted</location>
    </subcellularLocation>
</comment>
<dbReference type="GO" id="GO:0005576">
    <property type="term" value="C:extracellular region"/>
    <property type="evidence" value="ECO:0007669"/>
    <property type="project" value="UniProtKB-SubCell"/>
</dbReference>
<dbReference type="PROSITE" id="PS00330">
    <property type="entry name" value="HEMOLYSIN_CALCIUM"/>
    <property type="match status" value="1"/>
</dbReference>
<dbReference type="InterPro" id="IPR050557">
    <property type="entry name" value="RTX_toxin/Mannuronan_C5-epim"/>
</dbReference>
<keyword evidence="5" id="KW-1185">Reference proteome</keyword>
<sequence length="168" mass="17356">MTFYYGSGNDIIDVHASATPVQIHTGAGNDKVTGSNGNDTVNGGEGNDSIDAGAGNDVIRGGAGADRVKGGAGNDTFIFARGDLVSADYPDHIVDFAGAGGYGPVENDMIHLVGFNGAVALSFVKNVGGNPALQLYGVTDADGFQGSILVQMKHGDTHHITNRDYMYY</sequence>
<organism evidence="4 5">
    <name type="scientific">Dankookia rubra</name>
    <dbReference type="NCBI Taxonomy" id="1442381"/>
    <lineage>
        <taxon>Bacteria</taxon>
        <taxon>Pseudomonadati</taxon>
        <taxon>Pseudomonadota</taxon>
        <taxon>Alphaproteobacteria</taxon>
        <taxon>Acetobacterales</taxon>
        <taxon>Roseomonadaceae</taxon>
        <taxon>Dankookia</taxon>
    </lineage>
</organism>
<dbReference type="PANTHER" id="PTHR38340">
    <property type="entry name" value="S-LAYER PROTEIN"/>
    <property type="match status" value="1"/>
</dbReference>
<evidence type="ECO:0000256" key="2">
    <source>
        <dbReference type="ARBA" id="ARBA00022525"/>
    </source>
</evidence>
<comment type="caution">
    <text evidence="4">The sequence shown here is derived from an EMBL/GenBank/DDBJ whole genome shotgun (WGS) entry which is preliminary data.</text>
</comment>
<dbReference type="AlphaFoldDB" id="A0A4V3A9Q6"/>
<evidence type="ECO:0000313" key="4">
    <source>
        <dbReference type="EMBL" id="TDH60215.1"/>
    </source>
</evidence>
<dbReference type="GO" id="GO:0005509">
    <property type="term" value="F:calcium ion binding"/>
    <property type="evidence" value="ECO:0007669"/>
    <property type="project" value="InterPro"/>
</dbReference>
<reference evidence="4 5" key="1">
    <citation type="journal article" date="2016" name="J. Microbiol.">
        <title>Dankookia rubra gen. nov., sp. nov., an alphaproteobacterium isolated from sediment of a shallow stream.</title>
        <authorList>
            <person name="Kim W.H."/>
            <person name="Kim D.H."/>
            <person name="Kang K."/>
            <person name="Ahn T.Y."/>
        </authorList>
    </citation>
    <scope>NUCLEOTIDE SEQUENCE [LARGE SCALE GENOMIC DNA]</scope>
    <source>
        <strain evidence="4 5">JCM30602</strain>
    </source>
</reference>
<evidence type="ECO:0000313" key="5">
    <source>
        <dbReference type="Proteomes" id="UP000295096"/>
    </source>
</evidence>
<evidence type="ECO:0000256" key="1">
    <source>
        <dbReference type="ARBA" id="ARBA00004613"/>
    </source>
</evidence>
<feature type="region of interest" description="Disordered" evidence="3">
    <location>
        <begin position="25"/>
        <end position="53"/>
    </location>
</feature>
<dbReference type="Proteomes" id="UP000295096">
    <property type="component" value="Unassembled WGS sequence"/>
</dbReference>
<name>A0A4V3A9Q6_9PROT</name>
<evidence type="ECO:0000256" key="3">
    <source>
        <dbReference type="SAM" id="MobiDB-lite"/>
    </source>
</evidence>
<protein>
    <recommendedName>
        <fullName evidence="6">Calcium-binding protein</fullName>
    </recommendedName>
</protein>
<dbReference type="EMBL" id="SMSJ01000042">
    <property type="protein sequence ID" value="TDH60215.1"/>
    <property type="molecule type" value="Genomic_DNA"/>
</dbReference>
<keyword evidence="2" id="KW-0964">Secreted</keyword>
<dbReference type="SUPFAM" id="SSF51120">
    <property type="entry name" value="beta-Roll"/>
    <property type="match status" value="1"/>
</dbReference>
<dbReference type="InterPro" id="IPR018511">
    <property type="entry name" value="Hemolysin-typ_Ca-bd_CS"/>
</dbReference>
<dbReference type="Pfam" id="PF00353">
    <property type="entry name" value="HemolysinCabind"/>
    <property type="match status" value="2"/>
</dbReference>
<gene>
    <name evidence="4" type="ORF">E2C06_23070</name>
</gene>
<proteinExistence type="predicted"/>
<dbReference type="PRINTS" id="PR00313">
    <property type="entry name" value="CABNDNGRPT"/>
</dbReference>
<dbReference type="InterPro" id="IPR011049">
    <property type="entry name" value="Serralysin-like_metalloprot_C"/>
</dbReference>
<dbReference type="Gene3D" id="2.150.10.10">
    <property type="entry name" value="Serralysin-like metalloprotease, C-terminal"/>
    <property type="match status" value="1"/>
</dbReference>
<evidence type="ECO:0008006" key="6">
    <source>
        <dbReference type="Google" id="ProtNLM"/>
    </source>
</evidence>
<dbReference type="RefSeq" id="WP_133290958.1">
    <property type="nucleotide sequence ID" value="NZ_SMSJ01000042.1"/>
</dbReference>
<dbReference type="InterPro" id="IPR001343">
    <property type="entry name" value="Hemolysn_Ca-bd"/>
</dbReference>
<dbReference type="OrthoDB" id="7259106at2"/>
<dbReference type="PANTHER" id="PTHR38340:SF1">
    <property type="entry name" value="S-LAYER PROTEIN"/>
    <property type="match status" value="1"/>
</dbReference>
<feature type="compositionally biased region" description="Polar residues" evidence="3">
    <location>
        <begin position="32"/>
        <end position="41"/>
    </location>
</feature>